<keyword evidence="3 7" id="KW-0479">Metal-binding</keyword>
<feature type="binding site" evidence="7">
    <location>
        <position position="89"/>
    </location>
    <ligand>
        <name>Ni(2+)</name>
        <dbReference type="ChEBI" id="CHEBI:49786"/>
    </ligand>
</feature>
<dbReference type="PANTHER" id="PTHR34719">
    <property type="entry name" value="NICKEL-RESPONSIVE REGULATOR"/>
    <property type="match status" value="1"/>
</dbReference>
<reference evidence="10 11" key="1">
    <citation type="submission" date="2019-10" db="EMBL/GenBank/DDBJ databases">
        <title>Genome diversity of Sutterella seckii.</title>
        <authorList>
            <person name="Chaplin A.V."/>
            <person name="Sokolova S.R."/>
            <person name="Mosin K.A."/>
            <person name="Ivanova E.L."/>
            <person name="Kochetkova T.O."/>
            <person name="Goltsov A.Y."/>
            <person name="Trofimov D.Y."/>
            <person name="Efimov B.A."/>
        </authorList>
    </citation>
    <scope>NUCLEOTIDE SEQUENCE [LARGE SCALE GENOMIC DNA]</scope>
    <source>
        <strain evidence="10 11">ASD393</strain>
    </source>
</reference>
<dbReference type="InterPro" id="IPR013321">
    <property type="entry name" value="Arc_rbn_hlx_hlx"/>
</dbReference>
<organism evidence="10 11">
    <name type="scientific">Sutterella seckii</name>
    <dbReference type="NCBI Taxonomy" id="1944635"/>
    <lineage>
        <taxon>Bacteria</taxon>
        <taxon>Pseudomonadati</taxon>
        <taxon>Pseudomonadota</taxon>
        <taxon>Betaproteobacteria</taxon>
        <taxon>Burkholderiales</taxon>
        <taxon>Sutterellaceae</taxon>
        <taxon>Sutterella</taxon>
    </lineage>
</organism>
<evidence type="ECO:0000256" key="5">
    <source>
        <dbReference type="ARBA" id="ARBA00023125"/>
    </source>
</evidence>
<dbReference type="NCBIfam" id="NF002815">
    <property type="entry name" value="PRK02967.1"/>
    <property type="match status" value="1"/>
</dbReference>
<feature type="domain" description="Transcription factor NikR nickel binding C-terminal" evidence="9">
    <location>
        <begin position="55"/>
        <end position="130"/>
    </location>
</feature>
<keyword evidence="6 7" id="KW-0804">Transcription</keyword>
<dbReference type="Gene3D" id="3.30.70.1150">
    <property type="entry name" value="ACT-like. Chain A, domain 2"/>
    <property type="match status" value="1"/>
</dbReference>
<dbReference type="PANTHER" id="PTHR34719:SF2">
    <property type="entry name" value="NICKEL-RESPONSIVE REGULATOR"/>
    <property type="match status" value="1"/>
</dbReference>
<keyword evidence="5 7" id="KW-0238">DNA-binding</keyword>
<dbReference type="OrthoDB" id="9806294at2"/>
<comment type="cofactor">
    <cofactor evidence="7">
        <name>Ni(2+)</name>
        <dbReference type="ChEBI" id="CHEBI:49786"/>
    </cofactor>
    <text evidence="7">Binds 1 nickel ion per subunit.</text>
</comment>
<dbReference type="GO" id="GO:0003700">
    <property type="term" value="F:DNA-binding transcription factor activity"/>
    <property type="evidence" value="ECO:0007669"/>
    <property type="project" value="UniProtKB-UniRule"/>
</dbReference>
<dbReference type="EMBL" id="WEHX01000027">
    <property type="protein sequence ID" value="KAB7660697.1"/>
    <property type="molecule type" value="Genomic_DNA"/>
</dbReference>
<dbReference type="Proteomes" id="UP000430564">
    <property type="component" value="Unassembled WGS sequence"/>
</dbReference>
<evidence type="ECO:0000313" key="11">
    <source>
        <dbReference type="Proteomes" id="UP000430564"/>
    </source>
</evidence>
<feature type="domain" description="Ribbon-helix-helix protein CopG" evidence="8">
    <location>
        <begin position="3"/>
        <end position="41"/>
    </location>
</feature>
<protein>
    <recommendedName>
        <fullName evidence="7">Putative nickel-responsive regulator</fullName>
    </recommendedName>
</protein>
<evidence type="ECO:0000256" key="2">
    <source>
        <dbReference type="ARBA" id="ARBA00022596"/>
    </source>
</evidence>
<evidence type="ECO:0000259" key="9">
    <source>
        <dbReference type="Pfam" id="PF08753"/>
    </source>
</evidence>
<feature type="binding site" evidence="7">
    <location>
        <position position="91"/>
    </location>
    <ligand>
        <name>Ni(2+)</name>
        <dbReference type="ChEBI" id="CHEBI:49786"/>
    </ligand>
</feature>
<sequence length="158" mass="17871">MQRITLSIDDDLADFFVRYAEERGYRNRSEAMRDILRNLASRKELEDPAPGTLCVGVASYIYDHHERQLAMRLTELQHEHGDLVISQMHAHVNGDDCLETVFLRGPVEAVRGFADALVAEPGVRHGHVNIIPAEKSEYARHEHGHVHRHADGTVHSHG</sequence>
<evidence type="ECO:0000259" key="8">
    <source>
        <dbReference type="Pfam" id="PF01402"/>
    </source>
</evidence>
<dbReference type="NCBIfam" id="NF003381">
    <property type="entry name" value="PRK04460.1"/>
    <property type="match status" value="1"/>
</dbReference>
<dbReference type="RefSeq" id="WP_152158195.1">
    <property type="nucleotide sequence ID" value="NZ_WEHX01000027.1"/>
</dbReference>
<proteinExistence type="inferred from homology"/>
<comment type="function">
    <text evidence="7">Transcriptional regulator.</text>
</comment>
<comment type="similarity">
    <text evidence="1 7">Belongs to the transcriptional regulatory CopG/NikR family.</text>
</comment>
<dbReference type="Pfam" id="PF01402">
    <property type="entry name" value="RHH_1"/>
    <property type="match status" value="1"/>
</dbReference>
<feature type="binding site" evidence="7">
    <location>
        <position position="97"/>
    </location>
    <ligand>
        <name>Ni(2+)</name>
        <dbReference type="ChEBI" id="CHEBI:49786"/>
    </ligand>
</feature>
<evidence type="ECO:0000256" key="6">
    <source>
        <dbReference type="ARBA" id="ARBA00023163"/>
    </source>
</evidence>
<dbReference type="Pfam" id="PF08753">
    <property type="entry name" value="NikR_C"/>
    <property type="match status" value="1"/>
</dbReference>
<evidence type="ECO:0000256" key="4">
    <source>
        <dbReference type="ARBA" id="ARBA00023015"/>
    </source>
</evidence>
<dbReference type="GO" id="GO:0016151">
    <property type="term" value="F:nickel cation binding"/>
    <property type="evidence" value="ECO:0007669"/>
    <property type="project" value="UniProtKB-UniRule"/>
</dbReference>
<dbReference type="InterPro" id="IPR002145">
    <property type="entry name" value="CopG"/>
</dbReference>
<dbReference type="InterPro" id="IPR027271">
    <property type="entry name" value="Acetolactate_synth/TF_NikR_C"/>
</dbReference>
<dbReference type="AlphaFoldDB" id="A0A6I1ENZ0"/>
<evidence type="ECO:0000256" key="3">
    <source>
        <dbReference type="ARBA" id="ARBA00022723"/>
    </source>
</evidence>
<dbReference type="InterPro" id="IPR010985">
    <property type="entry name" value="Ribbon_hlx_hlx"/>
</dbReference>
<dbReference type="InterPro" id="IPR045865">
    <property type="entry name" value="ACT-like_dom_sf"/>
</dbReference>
<dbReference type="InterPro" id="IPR022988">
    <property type="entry name" value="Ni_resp_reg_NikR"/>
</dbReference>
<dbReference type="GO" id="GO:0010045">
    <property type="term" value="P:response to nickel cation"/>
    <property type="evidence" value="ECO:0007669"/>
    <property type="project" value="InterPro"/>
</dbReference>
<accession>A0A6I1ENZ0</accession>
<gene>
    <name evidence="10" type="primary">nikR</name>
    <name evidence="10" type="ORF">GBM95_05620</name>
</gene>
<dbReference type="SUPFAM" id="SSF55021">
    <property type="entry name" value="ACT-like"/>
    <property type="match status" value="1"/>
</dbReference>
<comment type="caution">
    <text evidence="10">The sequence shown here is derived from an EMBL/GenBank/DDBJ whole genome shotgun (WGS) entry which is preliminary data.</text>
</comment>
<evidence type="ECO:0000313" key="10">
    <source>
        <dbReference type="EMBL" id="KAB7660697.1"/>
    </source>
</evidence>
<dbReference type="CDD" id="cd22231">
    <property type="entry name" value="RHH_NikR_HicB-like"/>
    <property type="match status" value="1"/>
</dbReference>
<evidence type="ECO:0000256" key="1">
    <source>
        <dbReference type="ARBA" id="ARBA00008478"/>
    </source>
</evidence>
<dbReference type="Gene3D" id="1.10.1220.10">
    <property type="entry name" value="Met repressor-like"/>
    <property type="match status" value="1"/>
</dbReference>
<dbReference type="InterPro" id="IPR050192">
    <property type="entry name" value="CopG/NikR_regulator"/>
</dbReference>
<feature type="binding site" evidence="7">
    <location>
        <position position="78"/>
    </location>
    <ligand>
        <name>Ni(2+)</name>
        <dbReference type="ChEBI" id="CHEBI:49786"/>
    </ligand>
</feature>
<name>A0A6I1ENZ0_9BURK</name>
<dbReference type="HAMAP" id="MF_00476">
    <property type="entry name" value="NikR"/>
    <property type="match status" value="1"/>
</dbReference>
<dbReference type="SUPFAM" id="SSF47598">
    <property type="entry name" value="Ribbon-helix-helix"/>
    <property type="match status" value="1"/>
</dbReference>
<evidence type="ECO:0000256" key="7">
    <source>
        <dbReference type="HAMAP-Rule" id="MF_00476"/>
    </source>
</evidence>
<dbReference type="GO" id="GO:0003677">
    <property type="term" value="F:DNA binding"/>
    <property type="evidence" value="ECO:0007669"/>
    <property type="project" value="UniProtKB-KW"/>
</dbReference>
<dbReference type="InterPro" id="IPR014864">
    <property type="entry name" value="TF_NikR_Ni-bd_C"/>
</dbReference>
<keyword evidence="2 7" id="KW-0533">Nickel</keyword>
<keyword evidence="4 7" id="KW-0805">Transcription regulation</keyword>